<evidence type="ECO:0000256" key="2">
    <source>
        <dbReference type="ARBA" id="ARBA00022723"/>
    </source>
</evidence>
<dbReference type="Proteomes" id="UP001335729">
    <property type="component" value="Unassembled WGS sequence"/>
</dbReference>
<dbReference type="Pfam" id="PF01557">
    <property type="entry name" value="FAA_hydrolase"/>
    <property type="match status" value="1"/>
</dbReference>
<keyword evidence="2" id="KW-0479">Metal-binding</keyword>
<dbReference type="SUPFAM" id="SSF56529">
    <property type="entry name" value="FAH"/>
    <property type="match status" value="1"/>
</dbReference>
<organism evidence="4 5">
    <name type="scientific">Gordonia prachuapensis</name>
    <dbReference type="NCBI Taxonomy" id="3115651"/>
    <lineage>
        <taxon>Bacteria</taxon>
        <taxon>Bacillati</taxon>
        <taxon>Actinomycetota</taxon>
        <taxon>Actinomycetes</taxon>
        <taxon>Mycobacteriales</taxon>
        <taxon>Gordoniaceae</taxon>
        <taxon>Gordonia</taxon>
    </lineage>
</organism>
<evidence type="ECO:0000256" key="1">
    <source>
        <dbReference type="ARBA" id="ARBA00010211"/>
    </source>
</evidence>
<proteinExistence type="inferred from homology"/>
<evidence type="ECO:0000313" key="5">
    <source>
        <dbReference type="Proteomes" id="UP001335729"/>
    </source>
</evidence>
<comment type="caution">
    <text evidence="4">The sequence shown here is derived from an EMBL/GenBank/DDBJ whole genome shotgun (WGS) entry which is preliminary data.</text>
</comment>
<dbReference type="InterPro" id="IPR051121">
    <property type="entry name" value="FAH"/>
</dbReference>
<feature type="domain" description="Fumarylacetoacetase-like C-terminal" evidence="3">
    <location>
        <begin position="100"/>
        <end position="313"/>
    </location>
</feature>
<reference evidence="4 5" key="1">
    <citation type="submission" date="2024-01" db="EMBL/GenBank/DDBJ databases">
        <title>Draft genome sequence of Gordonia sp. PKS22-38.</title>
        <authorList>
            <person name="Suphannarot A."/>
            <person name="Mingma R."/>
        </authorList>
    </citation>
    <scope>NUCLEOTIDE SEQUENCE [LARGE SCALE GENOMIC DNA]</scope>
    <source>
        <strain evidence="4 5">PKS22-38</strain>
    </source>
</reference>
<accession>A0ABU7MV34</accession>
<dbReference type="PANTHER" id="PTHR42796">
    <property type="entry name" value="FUMARYLACETOACETATE HYDROLASE DOMAIN-CONTAINING PROTEIN 2A-RELATED"/>
    <property type="match status" value="1"/>
</dbReference>
<name>A0ABU7MV34_9ACTN</name>
<keyword evidence="4" id="KW-0378">Hydrolase</keyword>
<gene>
    <name evidence="4" type="ORF">V1Y59_12990</name>
</gene>
<evidence type="ECO:0000259" key="3">
    <source>
        <dbReference type="Pfam" id="PF01557"/>
    </source>
</evidence>
<dbReference type="InterPro" id="IPR011234">
    <property type="entry name" value="Fumarylacetoacetase-like_C"/>
</dbReference>
<comment type="similarity">
    <text evidence="1">Belongs to the FAH family.</text>
</comment>
<dbReference type="RefSeq" id="WP_330505388.1">
    <property type="nucleotide sequence ID" value="NZ_JAZDUE010000010.1"/>
</dbReference>
<protein>
    <submittedName>
        <fullName evidence="4">Fumarylacetoacetate hydrolase family protein</fullName>
    </submittedName>
</protein>
<dbReference type="EMBL" id="JAZDUE010000010">
    <property type="protein sequence ID" value="MEE4023996.1"/>
    <property type="molecule type" value="Genomic_DNA"/>
</dbReference>
<keyword evidence="5" id="KW-1185">Reference proteome</keyword>
<dbReference type="GO" id="GO:0016787">
    <property type="term" value="F:hydrolase activity"/>
    <property type="evidence" value="ECO:0007669"/>
    <property type="project" value="UniProtKB-KW"/>
</dbReference>
<evidence type="ECO:0000313" key="4">
    <source>
        <dbReference type="EMBL" id="MEE4023996.1"/>
    </source>
</evidence>
<dbReference type="PANTHER" id="PTHR42796:SF4">
    <property type="entry name" value="FUMARYLACETOACETATE HYDROLASE DOMAIN-CONTAINING PROTEIN 2A"/>
    <property type="match status" value="1"/>
</dbReference>
<sequence>MKLLSYRDDNGASRPGAVVAGGYIADLASIGRELGLDIDGVPTALALGAAGRRPITERIEQLAAAPEQALSDGKVLREDQIELLPPSGARPFILGCGGIFVSHLKEMGVDPPIPNPQPDGYIVNPNTVVGSGTPIVLPELAPDQVDFEGELCVVFGRPTYRVTAGEAMDHVAGFTVHNDVSARDLNGGFGSPDAAERVKAYAGVIRYKGFPTFAPLGPCVTTMDELPDIETSRLITTVNGEVMQDDLIGNLAMSIPEVIERVTRIHSFEAGDLMTLGTPAGVGYARDPRVFLRPGDVVEVSVDGIGTLRNPVQAAAQPA</sequence>
<dbReference type="InterPro" id="IPR036663">
    <property type="entry name" value="Fumarylacetoacetase_C_sf"/>
</dbReference>
<dbReference type="Gene3D" id="3.90.850.10">
    <property type="entry name" value="Fumarylacetoacetase-like, C-terminal domain"/>
    <property type="match status" value="1"/>
</dbReference>